<dbReference type="PANTHER" id="PTHR35936">
    <property type="entry name" value="MEMBRANE-BOUND LYTIC MUREIN TRANSGLYCOSYLASE F"/>
    <property type="match status" value="1"/>
</dbReference>
<protein>
    <submittedName>
        <fullName evidence="4">Polar amino acid transport system substrate-binding protein</fullName>
    </submittedName>
</protein>
<feature type="chain" id="PRO_5031060068" evidence="2">
    <location>
        <begin position="22"/>
        <end position="278"/>
    </location>
</feature>
<keyword evidence="1 2" id="KW-0732">Signal</keyword>
<dbReference type="AlphaFoldDB" id="A0A7W6MR89"/>
<reference evidence="4 5" key="1">
    <citation type="submission" date="2020-08" db="EMBL/GenBank/DDBJ databases">
        <title>Genomic Encyclopedia of Type Strains, Phase IV (KMG-IV): sequencing the most valuable type-strain genomes for metagenomic binning, comparative biology and taxonomic classification.</title>
        <authorList>
            <person name="Goeker M."/>
        </authorList>
    </citation>
    <scope>NUCLEOTIDE SEQUENCE [LARGE SCALE GENOMIC DNA]</scope>
    <source>
        <strain evidence="4 5">DSM 103570</strain>
    </source>
</reference>
<dbReference type="Pfam" id="PF00497">
    <property type="entry name" value="SBP_bac_3"/>
    <property type="match status" value="1"/>
</dbReference>
<feature type="domain" description="Solute-binding protein family 3/N-terminal" evidence="3">
    <location>
        <begin position="46"/>
        <end position="276"/>
    </location>
</feature>
<evidence type="ECO:0000313" key="4">
    <source>
        <dbReference type="EMBL" id="MBB4004860.1"/>
    </source>
</evidence>
<proteinExistence type="predicted"/>
<accession>A0A7W6MR89</accession>
<dbReference type="SUPFAM" id="SSF53850">
    <property type="entry name" value="Periplasmic binding protein-like II"/>
    <property type="match status" value="1"/>
</dbReference>
<sequence>MNLLLPLICLLLLPLAGVGNAQTVATPNFYDQRQRMTKPDLGGRQRIRFLTTTDYPPFNFLDQRARLAGFNVDLVRAICEELDIQSRCQIEAMPFGDLVDALKSGEGEAIVAGMAMTPATRASLAFSEPYLRYPARFVTRKDRPLPSPIAEALAGKTVAVEEGSAHAAMLGAFFPDVTRQNFATRAEALAAVKESRVDAFFSDGVSLSFWLESDAAEACCVFSDGPFFSDRYLGEGLAIAVAPNDTTLARSIDYAIGQIVQKQRFSELLLRYFPVSPF</sequence>
<evidence type="ECO:0000256" key="2">
    <source>
        <dbReference type="SAM" id="SignalP"/>
    </source>
</evidence>
<dbReference type="RefSeq" id="WP_246368250.1">
    <property type="nucleotide sequence ID" value="NZ_JAAAMM010000005.1"/>
</dbReference>
<evidence type="ECO:0000313" key="5">
    <source>
        <dbReference type="Proteomes" id="UP000588647"/>
    </source>
</evidence>
<comment type="caution">
    <text evidence="4">The sequence shown here is derived from an EMBL/GenBank/DDBJ whole genome shotgun (WGS) entry which is preliminary data.</text>
</comment>
<organism evidence="4 5">
    <name type="scientific">Aurantimonas endophytica</name>
    <dbReference type="NCBI Taxonomy" id="1522175"/>
    <lineage>
        <taxon>Bacteria</taxon>
        <taxon>Pseudomonadati</taxon>
        <taxon>Pseudomonadota</taxon>
        <taxon>Alphaproteobacteria</taxon>
        <taxon>Hyphomicrobiales</taxon>
        <taxon>Aurantimonadaceae</taxon>
        <taxon>Aurantimonas</taxon>
    </lineage>
</organism>
<keyword evidence="5" id="KW-1185">Reference proteome</keyword>
<dbReference type="EMBL" id="JACIEM010000005">
    <property type="protein sequence ID" value="MBB4004860.1"/>
    <property type="molecule type" value="Genomic_DNA"/>
</dbReference>
<gene>
    <name evidence="4" type="ORF">GGR03_003955</name>
</gene>
<dbReference type="InterPro" id="IPR001638">
    <property type="entry name" value="Solute-binding_3/MltF_N"/>
</dbReference>
<dbReference type="SMART" id="SM00062">
    <property type="entry name" value="PBPb"/>
    <property type="match status" value="1"/>
</dbReference>
<evidence type="ECO:0000259" key="3">
    <source>
        <dbReference type="SMART" id="SM00062"/>
    </source>
</evidence>
<dbReference type="Gene3D" id="3.40.190.10">
    <property type="entry name" value="Periplasmic binding protein-like II"/>
    <property type="match status" value="2"/>
</dbReference>
<dbReference type="Proteomes" id="UP000588647">
    <property type="component" value="Unassembled WGS sequence"/>
</dbReference>
<evidence type="ECO:0000256" key="1">
    <source>
        <dbReference type="ARBA" id="ARBA00022729"/>
    </source>
</evidence>
<name>A0A7W6MR89_9HYPH</name>
<dbReference type="PANTHER" id="PTHR35936:SF35">
    <property type="entry name" value="L-CYSTINE-BINDING PROTEIN TCYJ"/>
    <property type="match status" value="1"/>
</dbReference>
<feature type="signal peptide" evidence="2">
    <location>
        <begin position="1"/>
        <end position="21"/>
    </location>
</feature>